<dbReference type="CDD" id="cd00158">
    <property type="entry name" value="RHOD"/>
    <property type="match status" value="1"/>
</dbReference>
<protein>
    <submittedName>
        <fullName evidence="3">Putative adenylyltransferase/sulfurtransferase MoeZ</fullName>
        <ecNumber evidence="3">2.7.7.-</ecNumber>
        <ecNumber evidence="3">2.8.1.-</ecNumber>
    </submittedName>
</protein>
<dbReference type="Gene3D" id="3.40.250.10">
    <property type="entry name" value="Rhodanese-like domain"/>
    <property type="match status" value="1"/>
</dbReference>
<dbReference type="InterPro" id="IPR000594">
    <property type="entry name" value="ThiF_NAD_FAD-bd"/>
</dbReference>
<dbReference type="GO" id="GO:0005829">
    <property type="term" value="C:cytosol"/>
    <property type="evidence" value="ECO:0007669"/>
    <property type="project" value="TreeGrafter"/>
</dbReference>
<dbReference type="PANTHER" id="PTHR10953:SF102">
    <property type="entry name" value="ADENYLYLTRANSFERASE AND SULFURTRANSFERASE MOCS3"/>
    <property type="match status" value="1"/>
</dbReference>
<dbReference type="GO" id="GO:0008146">
    <property type="term" value="F:sulfotransferase activity"/>
    <property type="evidence" value="ECO:0007669"/>
    <property type="project" value="TreeGrafter"/>
</dbReference>
<dbReference type="EMBL" id="CAJNAP010000021">
    <property type="protein sequence ID" value="CAE6508082.1"/>
    <property type="molecule type" value="Genomic_DNA"/>
</dbReference>
<dbReference type="GO" id="GO:0004792">
    <property type="term" value="F:thiosulfate-cyanide sulfurtransferase activity"/>
    <property type="evidence" value="ECO:0007669"/>
    <property type="project" value="TreeGrafter"/>
</dbReference>
<dbReference type="SUPFAM" id="SSF69572">
    <property type="entry name" value="Activating enzymes of the ubiquitin-like proteins"/>
    <property type="match status" value="1"/>
</dbReference>
<dbReference type="EC" id="2.7.7.-" evidence="3"/>
<keyword evidence="3" id="KW-0548">Nucleotidyltransferase</keyword>
<dbReference type="CDD" id="cd00757">
    <property type="entry name" value="ThiF_MoeB_HesA_family"/>
    <property type="match status" value="1"/>
</dbReference>
<gene>
    <name evidence="3" type="primary">moeZ</name>
    <name evidence="3" type="ORF">NMYAN_280023</name>
</gene>
<dbReference type="GO" id="GO:0016779">
    <property type="term" value="F:nucleotidyltransferase activity"/>
    <property type="evidence" value="ECO:0007669"/>
    <property type="project" value="UniProtKB-KW"/>
</dbReference>
<reference evidence="3" key="1">
    <citation type="submission" date="2021-02" db="EMBL/GenBank/DDBJ databases">
        <authorList>
            <person name="Han P."/>
        </authorList>
    </citation>
    <scope>NUCLEOTIDE SEQUENCE</scope>
    <source>
        <strain evidence="3">Nitrosomonas nitrosa 18-3D</strain>
    </source>
</reference>
<evidence type="ECO:0000313" key="4">
    <source>
        <dbReference type="Proteomes" id="UP000601736"/>
    </source>
</evidence>
<comment type="similarity">
    <text evidence="1">Belongs to the HesA/MoeB/ThiF family.</text>
</comment>
<accession>A0A8H8Z172</accession>
<evidence type="ECO:0000259" key="2">
    <source>
        <dbReference type="PROSITE" id="PS50206"/>
    </source>
</evidence>
<dbReference type="RefSeq" id="WP_204799972.1">
    <property type="nucleotide sequence ID" value="NZ_CAJNAP010000021.1"/>
</dbReference>
<feature type="domain" description="Rhodanese" evidence="2">
    <location>
        <begin position="312"/>
        <end position="355"/>
    </location>
</feature>
<name>A0A8H8Z172_9PROT</name>
<dbReference type="EC" id="2.8.1.-" evidence="3"/>
<organism evidence="3 4">
    <name type="scientific">Nitrosomonas nitrosa</name>
    <dbReference type="NCBI Taxonomy" id="52442"/>
    <lineage>
        <taxon>Bacteria</taxon>
        <taxon>Pseudomonadati</taxon>
        <taxon>Pseudomonadota</taxon>
        <taxon>Betaproteobacteria</taxon>
        <taxon>Nitrosomonadales</taxon>
        <taxon>Nitrosomonadaceae</taxon>
        <taxon>Nitrosomonas</taxon>
    </lineage>
</organism>
<dbReference type="InterPro" id="IPR036873">
    <property type="entry name" value="Rhodanese-like_dom_sf"/>
</dbReference>
<dbReference type="InterPro" id="IPR045886">
    <property type="entry name" value="ThiF/MoeB/HesA"/>
</dbReference>
<sequence>MKPDEHQFYLRHFSLAEIGEEGQQRLKQSRILVIGAGGLGCAALQYLAAAGIGQLTVCDGDQVELSNLHRQPLYRPKDIGQWKSDCAAFRCAEQNPWIQVKGETAWVTAENIEELVQDHDLVLDCTDNPGTNLLIHDACYLSSIPLVAAAIHRFEGIIHHYEYDHSRQTCKRCLWPDGGISTEVGDCAGRGVIGALPGVFGILQAQIAIHHLLRIETLPHATSWIMDLRTMQSRSINWEQRENCSLCTTQEVLSLSALHPHEQDSDIAALEDVGTSVRLIDIREPGERLIQPLSVQLNVEHKPLSTWNSQCLEKHQSYVLLCAKGRRSKQLAQKLRLEGYAQIFSLKGGVDALTVR</sequence>
<dbReference type="Gene3D" id="3.40.50.720">
    <property type="entry name" value="NAD(P)-binding Rossmann-like Domain"/>
    <property type="match status" value="1"/>
</dbReference>
<dbReference type="SUPFAM" id="SSF52821">
    <property type="entry name" value="Rhodanese/Cell cycle control phosphatase"/>
    <property type="match status" value="1"/>
</dbReference>
<evidence type="ECO:0000313" key="3">
    <source>
        <dbReference type="EMBL" id="CAE6508082.1"/>
    </source>
</evidence>
<dbReference type="Proteomes" id="UP000601736">
    <property type="component" value="Unassembled WGS sequence"/>
</dbReference>
<dbReference type="PROSITE" id="PS50206">
    <property type="entry name" value="RHODANESE_3"/>
    <property type="match status" value="1"/>
</dbReference>
<dbReference type="GO" id="GO:0008641">
    <property type="term" value="F:ubiquitin-like modifier activating enzyme activity"/>
    <property type="evidence" value="ECO:0007669"/>
    <property type="project" value="InterPro"/>
</dbReference>
<dbReference type="PANTHER" id="PTHR10953">
    <property type="entry name" value="UBIQUITIN-ACTIVATING ENZYME E1"/>
    <property type="match status" value="1"/>
</dbReference>
<dbReference type="InterPro" id="IPR001763">
    <property type="entry name" value="Rhodanese-like_dom"/>
</dbReference>
<dbReference type="InterPro" id="IPR035985">
    <property type="entry name" value="Ubiquitin-activating_enz"/>
</dbReference>
<evidence type="ECO:0000256" key="1">
    <source>
        <dbReference type="ARBA" id="ARBA00009919"/>
    </source>
</evidence>
<keyword evidence="3" id="KW-0808">Transferase</keyword>
<dbReference type="Pfam" id="PF00899">
    <property type="entry name" value="ThiF"/>
    <property type="match status" value="1"/>
</dbReference>
<comment type="caution">
    <text evidence="3">The sequence shown here is derived from an EMBL/GenBank/DDBJ whole genome shotgun (WGS) entry which is preliminary data.</text>
</comment>
<dbReference type="FunFam" id="3.40.50.720:FF:000080">
    <property type="entry name" value="Thiazole biosynthesis adenylyltransferase ThiF"/>
    <property type="match status" value="1"/>
</dbReference>
<proteinExistence type="inferred from homology"/>
<dbReference type="Pfam" id="PF00581">
    <property type="entry name" value="Rhodanese"/>
    <property type="match status" value="1"/>
</dbReference>
<dbReference type="AlphaFoldDB" id="A0A8H8Z172"/>